<comment type="caution">
    <text evidence="1">The sequence shown here is derived from an EMBL/GenBank/DDBJ whole genome shotgun (WGS) entry which is preliminary data.</text>
</comment>
<sequence>MTQRVFVDANVLFSKTLMDWLFLLHQANGNMFQVHTTEDVLAETIANMRKRKPGAPGYATSRRLELIRDSLTEVIRDYPGQGDPKAPKFSGTDKDDYHVHAGACAGGANIILTCNAASDITTTPDEESYEVMQPDDFFCLVTKSNPSCLAPVVQYQLAYWTKRPSRLQLDDALRNSNCSAFADEVRKALCQIAITGWN</sequence>
<dbReference type="AlphaFoldDB" id="A0A3N1ZVS1"/>
<dbReference type="EMBL" id="RKHG01000001">
    <property type="protein sequence ID" value="ROR54868.1"/>
    <property type="molecule type" value="Genomic_DNA"/>
</dbReference>
<dbReference type="Proteomes" id="UP000275749">
    <property type="component" value="Unassembled WGS sequence"/>
</dbReference>
<accession>A0A3N1ZVS1</accession>
<organism evidence="1 2">
    <name type="scientific">Luteococcus japonicus</name>
    <dbReference type="NCBI Taxonomy" id="33984"/>
    <lineage>
        <taxon>Bacteria</taxon>
        <taxon>Bacillati</taxon>
        <taxon>Actinomycetota</taxon>
        <taxon>Actinomycetes</taxon>
        <taxon>Propionibacteriales</taxon>
        <taxon>Propionibacteriaceae</taxon>
        <taxon>Luteococcus</taxon>
    </lineage>
</organism>
<dbReference type="RefSeq" id="WP_123577019.1">
    <property type="nucleotide sequence ID" value="NZ_RKHG01000001.1"/>
</dbReference>
<name>A0A3N1ZVS1_9ACTN</name>
<proteinExistence type="predicted"/>
<reference evidence="1 2" key="1">
    <citation type="submission" date="2018-11" db="EMBL/GenBank/DDBJ databases">
        <title>Sequencing the genomes of 1000 actinobacteria strains.</title>
        <authorList>
            <person name="Klenk H.-P."/>
        </authorList>
    </citation>
    <scope>NUCLEOTIDE SEQUENCE [LARGE SCALE GENOMIC DNA]</scope>
    <source>
        <strain evidence="1 2">DSM 10546</strain>
    </source>
</reference>
<gene>
    <name evidence="1" type="ORF">EDD41_2102</name>
</gene>
<protein>
    <submittedName>
        <fullName evidence="1">PIN domain-containing protein</fullName>
    </submittedName>
</protein>
<evidence type="ECO:0000313" key="1">
    <source>
        <dbReference type="EMBL" id="ROR54868.1"/>
    </source>
</evidence>
<evidence type="ECO:0000313" key="2">
    <source>
        <dbReference type="Proteomes" id="UP000275749"/>
    </source>
</evidence>